<dbReference type="Gene3D" id="1.20.5.340">
    <property type="match status" value="1"/>
</dbReference>
<proteinExistence type="predicted"/>
<feature type="region of interest" description="Disordered" evidence="1">
    <location>
        <begin position="73"/>
        <end position="100"/>
    </location>
</feature>
<keyword evidence="3" id="KW-1185">Reference proteome</keyword>
<evidence type="ECO:0000313" key="3">
    <source>
        <dbReference type="Proteomes" id="UP001066276"/>
    </source>
</evidence>
<comment type="caution">
    <text evidence="2">The sequence shown here is derived from an EMBL/GenBank/DDBJ whole genome shotgun (WGS) entry which is preliminary data.</text>
</comment>
<gene>
    <name evidence="2" type="ORF">NDU88_005241</name>
</gene>
<name>A0AAV7UHI1_PLEWA</name>
<dbReference type="AlphaFoldDB" id="A0AAV7UHI1"/>
<accession>A0AAV7UHI1</accession>
<dbReference type="Proteomes" id="UP001066276">
    <property type="component" value="Chromosome 3_1"/>
</dbReference>
<protein>
    <submittedName>
        <fullName evidence="2">Uncharacterized protein</fullName>
    </submittedName>
</protein>
<evidence type="ECO:0000256" key="1">
    <source>
        <dbReference type="SAM" id="MobiDB-lite"/>
    </source>
</evidence>
<dbReference type="EMBL" id="JANPWB010000005">
    <property type="protein sequence ID" value="KAJ1188480.1"/>
    <property type="molecule type" value="Genomic_DNA"/>
</dbReference>
<reference evidence="2" key="1">
    <citation type="journal article" date="2022" name="bioRxiv">
        <title>Sequencing and chromosome-scale assembly of the giantPleurodeles waltlgenome.</title>
        <authorList>
            <person name="Brown T."/>
            <person name="Elewa A."/>
            <person name="Iarovenko S."/>
            <person name="Subramanian E."/>
            <person name="Araus A.J."/>
            <person name="Petzold A."/>
            <person name="Susuki M."/>
            <person name="Suzuki K.-i.T."/>
            <person name="Hayashi T."/>
            <person name="Toyoda A."/>
            <person name="Oliveira C."/>
            <person name="Osipova E."/>
            <person name="Leigh N.D."/>
            <person name="Simon A."/>
            <person name="Yun M.H."/>
        </authorList>
    </citation>
    <scope>NUCLEOTIDE SEQUENCE</scope>
    <source>
        <strain evidence="2">20211129_DDA</strain>
        <tissue evidence="2">Liver</tissue>
    </source>
</reference>
<evidence type="ECO:0000313" key="2">
    <source>
        <dbReference type="EMBL" id="KAJ1188480.1"/>
    </source>
</evidence>
<organism evidence="2 3">
    <name type="scientific">Pleurodeles waltl</name>
    <name type="common">Iberian ribbed newt</name>
    <dbReference type="NCBI Taxonomy" id="8319"/>
    <lineage>
        <taxon>Eukaryota</taxon>
        <taxon>Metazoa</taxon>
        <taxon>Chordata</taxon>
        <taxon>Craniata</taxon>
        <taxon>Vertebrata</taxon>
        <taxon>Euteleostomi</taxon>
        <taxon>Amphibia</taxon>
        <taxon>Batrachia</taxon>
        <taxon>Caudata</taxon>
        <taxon>Salamandroidea</taxon>
        <taxon>Salamandridae</taxon>
        <taxon>Pleurodelinae</taxon>
        <taxon>Pleurodeles</taxon>
    </lineage>
</organism>
<feature type="compositionally biased region" description="Basic and acidic residues" evidence="1">
    <location>
        <begin position="91"/>
        <end position="100"/>
    </location>
</feature>
<sequence>MVVIQSVRRALETKIDTFSTEVTLMRADFRNLGAQVKEVEDSLITLTEDATDLKKQVKALHATTEKLGVKLEDFEGHPSGDNAGIIGVPRSPRDRQSIFM</sequence>